<dbReference type="Proteomes" id="UP000237000">
    <property type="component" value="Unassembled WGS sequence"/>
</dbReference>
<dbReference type="SUPFAM" id="SSF48264">
    <property type="entry name" value="Cytochrome P450"/>
    <property type="match status" value="1"/>
</dbReference>
<keyword evidence="2" id="KW-0560">Oxidoreductase</keyword>
<keyword evidence="1 2" id="KW-0479">Metal-binding</keyword>
<evidence type="ECO:0000256" key="1">
    <source>
        <dbReference type="PIRSR" id="PIRSR602401-1"/>
    </source>
</evidence>
<dbReference type="OrthoDB" id="2789670at2759"/>
<dbReference type="PANTHER" id="PTHR47951">
    <property type="entry name" value="OS08G0547900 PROTEIN"/>
    <property type="match status" value="1"/>
</dbReference>
<keyword evidence="3" id="KW-0812">Transmembrane</keyword>
<dbReference type="GO" id="GO:0004497">
    <property type="term" value="F:monooxygenase activity"/>
    <property type="evidence" value="ECO:0007669"/>
    <property type="project" value="UniProtKB-KW"/>
</dbReference>
<dbReference type="GO" id="GO:0020037">
    <property type="term" value="F:heme binding"/>
    <property type="evidence" value="ECO:0007669"/>
    <property type="project" value="InterPro"/>
</dbReference>
<keyword evidence="1 2" id="KW-0349">Heme</keyword>
<dbReference type="FunCoup" id="A0A2P5F5A4">
    <property type="interactions" value="683"/>
</dbReference>
<reference evidence="5" key="1">
    <citation type="submission" date="2016-06" db="EMBL/GenBank/DDBJ databases">
        <title>Parallel loss of symbiosis genes in relatives of nitrogen-fixing non-legume Parasponia.</title>
        <authorList>
            <person name="Van Velzen R."/>
            <person name="Holmer R."/>
            <person name="Bu F."/>
            <person name="Rutten L."/>
            <person name="Van Zeijl A."/>
            <person name="Liu W."/>
            <person name="Santuari L."/>
            <person name="Cao Q."/>
            <person name="Sharma T."/>
            <person name="Shen D."/>
            <person name="Roswanjaya Y."/>
            <person name="Wardhani T."/>
            <person name="Kalhor M.S."/>
            <person name="Jansen J."/>
            <person name="Van den Hoogen J."/>
            <person name="Gungor B."/>
            <person name="Hartog M."/>
            <person name="Hontelez J."/>
            <person name="Verver J."/>
            <person name="Yang W.-C."/>
            <person name="Schijlen E."/>
            <person name="Repin R."/>
            <person name="Schilthuizen M."/>
            <person name="Schranz E."/>
            <person name="Heidstra R."/>
            <person name="Miyata K."/>
            <person name="Fedorova E."/>
            <person name="Kohlen W."/>
            <person name="Bisseling T."/>
            <person name="Smit S."/>
            <person name="Geurts R."/>
        </authorList>
    </citation>
    <scope>NUCLEOTIDE SEQUENCE [LARGE SCALE GENOMIC DNA]</scope>
    <source>
        <strain evidence="5">cv. RG33-2</strain>
    </source>
</reference>
<dbReference type="AlphaFoldDB" id="A0A2P5F5A4"/>
<dbReference type="CDD" id="cd11073">
    <property type="entry name" value="CYP76-like"/>
    <property type="match status" value="1"/>
</dbReference>
<keyword evidence="5" id="KW-1185">Reference proteome</keyword>
<dbReference type="InParanoid" id="A0A2P5F5A4"/>
<organism evidence="4 5">
    <name type="scientific">Trema orientale</name>
    <name type="common">Charcoal tree</name>
    <name type="synonym">Celtis orientalis</name>
    <dbReference type="NCBI Taxonomy" id="63057"/>
    <lineage>
        <taxon>Eukaryota</taxon>
        <taxon>Viridiplantae</taxon>
        <taxon>Streptophyta</taxon>
        <taxon>Embryophyta</taxon>
        <taxon>Tracheophyta</taxon>
        <taxon>Spermatophyta</taxon>
        <taxon>Magnoliopsida</taxon>
        <taxon>eudicotyledons</taxon>
        <taxon>Gunneridae</taxon>
        <taxon>Pentapetalae</taxon>
        <taxon>rosids</taxon>
        <taxon>fabids</taxon>
        <taxon>Rosales</taxon>
        <taxon>Cannabaceae</taxon>
        <taxon>Trema</taxon>
    </lineage>
</organism>
<sequence length="519" mass="57757">MSTTPLTHSFYDSTTLFYTLSAILVLTWSAWTYLKSKTRNLGGTPPLPPGPRGLPLVGNLLGLDPELHSYFATLAQTHGPILKLQLGSKLGIIVTSPSLAREVLKENDVVFANRDVPYVVRNSAHGVADIVWTPYGPEWRMLRKVCVLKMLSNATLDSVYSLRRREVRRTVGQVFGLVGSPVDVGEQVFLSILNVITNMLWGGTVEGDEGASVGAEFREVVSQITDLLGKPNLSDYFPGLARFDFQGIMKKNRGLIRRFDQIFERLISQRMKIEEEGGNGKKDFLQFLLRLKDEGDSKTPLTIIHVKALLSDMVVGGSDTSSNAIEFAMAEIINQPETMKKAQKELDAVVGKDNIVEESHILKLPYLQAVMKEALRLHPTLPLLVPHCPSQTCVVGGYSVPKGSGVFVNVWAIHRDPSNWDDPLKFKPERFLEDSPKWDFSGSDLKYFPFGSGRRNCAGIAMAERMVMYSLATLLHSFNWELPHGENMDLSEKFGIVLKKKTPLVAIPTPRLSDPSLYD</sequence>
<dbReference type="InterPro" id="IPR017972">
    <property type="entry name" value="Cyt_P450_CS"/>
</dbReference>
<proteinExistence type="inferred from homology"/>
<comment type="similarity">
    <text evidence="2">Belongs to the cytochrome P450 family.</text>
</comment>
<gene>
    <name evidence="4" type="ORF">TorRG33x02_112080</name>
</gene>
<feature type="binding site" description="axial binding residue" evidence="1">
    <location>
        <position position="457"/>
    </location>
    <ligand>
        <name>heme</name>
        <dbReference type="ChEBI" id="CHEBI:30413"/>
    </ligand>
    <ligandPart>
        <name>Fe</name>
        <dbReference type="ChEBI" id="CHEBI:18248"/>
    </ligandPart>
</feature>
<name>A0A2P5F5A4_TREOI</name>
<dbReference type="InterPro" id="IPR001128">
    <property type="entry name" value="Cyt_P450"/>
</dbReference>
<evidence type="ECO:0000256" key="2">
    <source>
        <dbReference type="RuleBase" id="RU000461"/>
    </source>
</evidence>
<accession>A0A2P5F5A4</accession>
<dbReference type="EMBL" id="JXTC01000061">
    <property type="protein sequence ID" value="PON92929.1"/>
    <property type="molecule type" value="Genomic_DNA"/>
</dbReference>
<dbReference type="Pfam" id="PF00067">
    <property type="entry name" value="p450"/>
    <property type="match status" value="1"/>
</dbReference>
<comment type="cofactor">
    <cofactor evidence="1">
        <name>heme</name>
        <dbReference type="ChEBI" id="CHEBI:30413"/>
    </cofactor>
</comment>
<dbReference type="InterPro" id="IPR036396">
    <property type="entry name" value="Cyt_P450_sf"/>
</dbReference>
<dbReference type="Gene3D" id="1.10.630.10">
    <property type="entry name" value="Cytochrome P450"/>
    <property type="match status" value="1"/>
</dbReference>
<evidence type="ECO:0000313" key="4">
    <source>
        <dbReference type="EMBL" id="PON92929.1"/>
    </source>
</evidence>
<evidence type="ECO:0000256" key="3">
    <source>
        <dbReference type="SAM" id="Phobius"/>
    </source>
</evidence>
<dbReference type="PROSITE" id="PS00086">
    <property type="entry name" value="CYTOCHROME_P450"/>
    <property type="match status" value="1"/>
</dbReference>
<feature type="transmembrane region" description="Helical" evidence="3">
    <location>
        <begin position="15"/>
        <end position="34"/>
    </location>
</feature>
<dbReference type="PRINTS" id="PR00385">
    <property type="entry name" value="P450"/>
</dbReference>
<dbReference type="PRINTS" id="PR00463">
    <property type="entry name" value="EP450I"/>
</dbReference>
<comment type="caution">
    <text evidence="4">The sequence shown here is derived from an EMBL/GenBank/DDBJ whole genome shotgun (WGS) entry which is preliminary data.</text>
</comment>
<protein>
    <submittedName>
        <fullName evidence="4">Cytochrome P450, E-class, group I</fullName>
    </submittedName>
</protein>
<evidence type="ECO:0000313" key="5">
    <source>
        <dbReference type="Proteomes" id="UP000237000"/>
    </source>
</evidence>
<dbReference type="InterPro" id="IPR002401">
    <property type="entry name" value="Cyt_P450_E_grp-I"/>
</dbReference>
<keyword evidence="2" id="KW-0503">Monooxygenase</keyword>
<dbReference type="FunFam" id="1.10.630.10:FF:000067">
    <property type="entry name" value="Cytochrome P450 - like protein"/>
    <property type="match status" value="1"/>
</dbReference>
<dbReference type="STRING" id="63057.A0A2P5F5A4"/>
<keyword evidence="3" id="KW-1133">Transmembrane helix</keyword>
<dbReference type="GO" id="GO:0005506">
    <property type="term" value="F:iron ion binding"/>
    <property type="evidence" value="ECO:0007669"/>
    <property type="project" value="InterPro"/>
</dbReference>
<keyword evidence="3" id="KW-0472">Membrane</keyword>
<dbReference type="GO" id="GO:0016705">
    <property type="term" value="F:oxidoreductase activity, acting on paired donors, with incorporation or reduction of molecular oxygen"/>
    <property type="evidence" value="ECO:0007669"/>
    <property type="project" value="InterPro"/>
</dbReference>
<dbReference type="PANTHER" id="PTHR47951:SF3">
    <property type="entry name" value="CYTOCHROME P450, FAMILY 706, SUBFAMILY A, POLYPEPTIDE 4"/>
    <property type="match status" value="1"/>
</dbReference>
<keyword evidence="1 2" id="KW-0408">Iron</keyword>